<proteinExistence type="inferred from homology"/>
<dbReference type="STRING" id="1727163.AO498_15460"/>
<comment type="similarity">
    <text evidence="2">Belongs to the outer membrane factor (OMF) (TC 1.B.17) family.</text>
</comment>
<evidence type="ECO:0000256" key="1">
    <source>
        <dbReference type="ARBA" id="ARBA00004442"/>
    </source>
</evidence>
<reference evidence="10" key="1">
    <citation type="submission" date="2015-09" db="EMBL/GenBank/DDBJ databases">
        <title>Complete sequence of Algoriphagus sp. M8-2.</title>
        <authorList>
            <person name="Shintani M."/>
        </authorList>
    </citation>
    <scope>NUCLEOTIDE SEQUENCE [LARGE SCALE GENOMIC DNA]</scope>
    <source>
        <strain evidence="10">M8-2</strain>
    </source>
</reference>
<dbReference type="Gene3D" id="1.20.1600.10">
    <property type="entry name" value="Outer membrane efflux proteins (OEP)"/>
    <property type="match status" value="1"/>
</dbReference>
<dbReference type="GO" id="GO:0015562">
    <property type="term" value="F:efflux transmembrane transporter activity"/>
    <property type="evidence" value="ECO:0007669"/>
    <property type="project" value="InterPro"/>
</dbReference>
<keyword evidence="7" id="KW-0998">Cell outer membrane</keyword>
<evidence type="ECO:0000256" key="5">
    <source>
        <dbReference type="ARBA" id="ARBA00022692"/>
    </source>
</evidence>
<evidence type="ECO:0000313" key="10">
    <source>
        <dbReference type="Proteomes" id="UP000073816"/>
    </source>
</evidence>
<dbReference type="GO" id="GO:0009279">
    <property type="term" value="C:cell outer membrane"/>
    <property type="evidence" value="ECO:0007669"/>
    <property type="project" value="UniProtKB-SubCell"/>
</dbReference>
<keyword evidence="6" id="KW-0472">Membrane</keyword>
<evidence type="ECO:0000256" key="6">
    <source>
        <dbReference type="ARBA" id="ARBA00023136"/>
    </source>
</evidence>
<evidence type="ECO:0000313" key="9">
    <source>
        <dbReference type="EMBL" id="AMQ57850.1"/>
    </source>
</evidence>
<dbReference type="GO" id="GO:0015288">
    <property type="term" value="F:porin activity"/>
    <property type="evidence" value="ECO:0007669"/>
    <property type="project" value="TreeGrafter"/>
</dbReference>
<sequence>MLVNTHKQILLTFLFFLGIGNAKAQEWTLLQSLDTAMQHNRTLLISQNLSNAAVLKNQEAKSHLLPKVMAIADYKYFTQLPYQILPQEAFGGPSGVYRAIQFGVPHTIMGNLNLRMPIYDPQIMAGIQVSESYQQLIDLQRVRTEEQVYLEVSNLYYNAQISKNKLAFLQANQVNGEKLERNVRLLFEQKLASRTDLDKVILQNQQLVSQIIQLESQYQTILQQLKLVIGLPLQEEMDVVTEVQFEESELPDAGLTSDYRIQELREKVLAEELKGLKKSRIPSLNLVANYGTTGFGYRGAPESFLDFYSQSFIGAQVNFPIFNGTITSKKIRQKELELENAALQKSLVGDQLQVQYQAALLQQNTAKKQIETTQAQIDLAASIYAKSILIQREGLATLTDILLADQSLRTAQQSYLDAMVDYLKATLEIKKLSATLLN</sequence>
<dbReference type="Pfam" id="PF02321">
    <property type="entry name" value="OEP"/>
    <property type="match status" value="1"/>
</dbReference>
<name>A0A142ERU5_9BACT</name>
<comment type="subcellular location">
    <subcellularLocation>
        <location evidence="1">Cell outer membrane</location>
    </subcellularLocation>
</comment>
<keyword evidence="10" id="KW-1185">Reference proteome</keyword>
<evidence type="ECO:0000256" key="7">
    <source>
        <dbReference type="ARBA" id="ARBA00023237"/>
    </source>
</evidence>
<evidence type="ECO:0000256" key="8">
    <source>
        <dbReference type="SAM" id="Coils"/>
    </source>
</evidence>
<evidence type="ECO:0000256" key="2">
    <source>
        <dbReference type="ARBA" id="ARBA00007613"/>
    </source>
</evidence>
<dbReference type="AlphaFoldDB" id="A0A142ERU5"/>
<dbReference type="OrthoDB" id="1674454at2"/>
<dbReference type="InterPro" id="IPR051906">
    <property type="entry name" value="TolC-like"/>
</dbReference>
<accession>A0A142ERU5</accession>
<keyword evidence="3" id="KW-0813">Transport</keyword>
<dbReference type="RefSeq" id="WP_082792266.1">
    <property type="nucleotide sequence ID" value="NZ_CP012836.1"/>
</dbReference>
<protein>
    <submittedName>
        <fullName evidence="9">Transporter</fullName>
    </submittedName>
</protein>
<dbReference type="EMBL" id="CP012836">
    <property type="protein sequence ID" value="AMQ57850.1"/>
    <property type="molecule type" value="Genomic_DNA"/>
</dbReference>
<keyword evidence="8" id="KW-0175">Coiled coil</keyword>
<dbReference type="PANTHER" id="PTHR30026">
    <property type="entry name" value="OUTER MEMBRANE PROTEIN TOLC"/>
    <property type="match status" value="1"/>
</dbReference>
<keyword evidence="4" id="KW-1134">Transmembrane beta strand</keyword>
<dbReference type="KEGG" id="alm:AO498_15460"/>
<dbReference type="Proteomes" id="UP000073816">
    <property type="component" value="Chromosome"/>
</dbReference>
<dbReference type="PANTHER" id="PTHR30026:SF20">
    <property type="entry name" value="OUTER MEMBRANE PROTEIN TOLC"/>
    <property type="match status" value="1"/>
</dbReference>
<organism evidence="9 10">
    <name type="scientific">Algoriphagus sanaruensis</name>
    <dbReference type="NCBI Taxonomy" id="1727163"/>
    <lineage>
        <taxon>Bacteria</taxon>
        <taxon>Pseudomonadati</taxon>
        <taxon>Bacteroidota</taxon>
        <taxon>Cytophagia</taxon>
        <taxon>Cytophagales</taxon>
        <taxon>Cyclobacteriaceae</taxon>
        <taxon>Algoriphagus</taxon>
    </lineage>
</organism>
<dbReference type="GO" id="GO:1990281">
    <property type="term" value="C:efflux pump complex"/>
    <property type="evidence" value="ECO:0007669"/>
    <property type="project" value="TreeGrafter"/>
</dbReference>
<evidence type="ECO:0000256" key="4">
    <source>
        <dbReference type="ARBA" id="ARBA00022452"/>
    </source>
</evidence>
<dbReference type="InterPro" id="IPR003423">
    <property type="entry name" value="OMP_efflux"/>
</dbReference>
<keyword evidence="5" id="KW-0812">Transmembrane</keyword>
<dbReference type="SUPFAM" id="SSF56954">
    <property type="entry name" value="Outer membrane efflux proteins (OEP)"/>
    <property type="match status" value="1"/>
</dbReference>
<evidence type="ECO:0000256" key="3">
    <source>
        <dbReference type="ARBA" id="ARBA00022448"/>
    </source>
</evidence>
<feature type="coiled-coil region" evidence="8">
    <location>
        <begin position="197"/>
        <end position="224"/>
    </location>
</feature>
<dbReference type="PATRIC" id="fig|1727163.4.peg.3243"/>
<reference evidence="9 10" key="2">
    <citation type="journal article" date="2016" name="Genome Announc.">
        <title>Complete Genome Sequence of Algoriphagus sp. Strain M8-2, Isolated from a Brackish Lake.</title>
        <authorList>
            <person name="Muraguchi Y."/>
            <person name="Kushimoto K."/>
            <person name="Ohtsubo Y."/>
            <person name="Suzuki T."/>
            <person name="Dohra H."/>
            <person name="Kimbara K."/>
            <person name="Shintani M."/>
        </authorList>
    </citation>
    <scope>NUCLEOTIDE SEQUENCE [LARGE SCALE GENOMIC DNA]</scope>
    <source>
        <strain evidence="9 10">M8-2</strain>
    </source>
</reference>
<gene>
    <name evidence="9" type="ORF">AO498_15460</name>
</gene>